<dbReference type="eggNOG" id="COG1215">
    <property type="taxonomic scope" value="Bacteria"/>
</dbReference>
<keyword evidence="2" id="KW-0472">Membrane</keyword>
<feature type="transmembrane region" description="Helical" evidence="2">
    <location>
        <begin position="28"/>
        <end position="44"/>
    </location>
</feature>
<sequence>MTATTLIQVGVLYAGALALSVLHPQGTTAALYLVSAGLGSFVGLTELISRYRDNPLAPLRTKPGWLYIVVNGTAAAAAFGLIRLNDLFADGALPQALSQVLVAALGSMAFFRSALFTVRLGETDVAVGPAALLQAVLSAADRACDRLLATSRSTLVMEIMRDVRFEHARSLLPLHAFQLMQNVSLEEQTGIAKDIATLAQEQVEEEIKTYNLGLLLLRLLGEDVLRRMVEALKPDLARPSKGEMRIVNTIAQMPDEDVAELLDIAVTLVGLRRPPSSETGRLGAAASSLVARLGTGGTARKVALAIDILQLFGRKTLLDAIALLRQAQAGGVPVDKDLSLDDLLGAPPGGAPGITPDSAPGKAPGGVVEDTPATPAAGVVALGQRRADRPPEARPHDTPPPADAAS</sequence>
<protein>
    <submittedName>
        <fullName evidence="3">Uncharacterized protein</fullName>
    </submittedName>
</protein>
<dbReference type="KEGG" id="rce:RC1_1626"/>
<evidence type="ECO:0000256" key="2">
    <source>
        <dbReference type="SAM" id="Phobius"/>
    </source>
</evidence>
<evidence type="ECO:0000256" key="1">
    <source>
        <dbReference type="SAM" id="MobiDB-lite"/>
    </source>
</evidence>
<dbReference type="OrthoDB" id="7992681at2"/>
<feature type="region of interest" description="Disordered" evidence="1">
    <location>
        <begin position="343"/>
        <end position="406"/>
    </location>
</feature>
<name>B6IND1_RHOCS</name>
<feature type="compositionally biased region" description="Basic and acidic residues" evidence="1">
    <location>
        <begin position="385"/>
        <end position="397"/>
    </location>
</feature>
<evidence type="ECO:0000313" key="4">
    <source>
        <dbReference type="Proteomes" id="UP000001591"/>
    </source>
</evidence>
<dbReference type="Proteomes" id="UP000001591">
    <property type="component" value="Chromosome"/>
</dbReference>
<accession>B6IND1</accession>
<keyword evidence="2" id="KW-0812">Transmembrane</keyword>
<proteinExistence type="predicted"/>
<dbReference type="RefSeq" id="WP_012566813.1">
    <property type="nucleotide sequence ID" value="NC_011420.2"/>
</dbReference>
<evidence type="ECO:0000313" key="3">
    <source>
        <dbReference type="EMBL" id="ACI99028.1"/>
    </source>
</evidence>
<keyword evidence="4" id="KW-1185">Reference proteome</keyword>
<reference evidence="3 4" key="1">
    <citation type="journal article" date="2010" name="BMC Genomics">
        <title>Metabolic flexibility revealed in the genome of the cyst-forming alpha-1 proteobacterium Rhodospirillum centenum.</title>
        <authorList>
            <person name="Lu Y.K."/>
            <person name="Marden J."/>
            <person name="Han M."/>
            <person name="Swingley W.D."/>
            <person name="Mastrian S.D."/>
            <person name="Chowdhury S.R."/>
            <person name="Hao J."/>
            <person name="Helmy T."/>
            <person name="Kim S."/>
            <person name="Kurdoglu A.A."/>
            <person name="Matthies H.J."/>
            <person name="Rollo D."/>
            <person name="Stothard P."/>
            <person name="Blankenship R.E."/>
            <person name="Bauer C.E."/>
            <person name="Touchman J.W."/>
        </authorList>
    </citation>
    <scope>NUCLEOTIDE SEQUENCE [LARGE SCALE GENOMIC DNA]</scope>
    <source>
        <strain evidence="4">ATCC 51521 / SW</strain>
    </source>
</reference>
<feature type="transmembrane region" description="Helical" evidence="2">
    <location>
        <begin position="65"/>
        <end position="84"/>
    </location>
</feature>
<dbReference type="HOGENOM" id="CLU_677701_0_0_5"/>
<keyword evidence="2" id="KW-1133">Transmembrane helix</keyword>
<dbReference type="EMBL" id="CP000613">
    <property type="protein sequence ID" value="ACI99028.1"/>
    <property type="molecule type" value="Genomic_DNA"/>
</dbReference>
<feature type="transmembrane region" description="Helical" evidence="2">
    <location>
        <begin position="96"/>
        <end position="115"/>
    </location>
</feature>
<organism evidence="3 4">
    <name type="scientific">Rhodospirillum centenum (strain ATCC 51521 / SW)</name>
    <dbReference type="NCBI Taxonomy" id="414684"/>
    <lineage>
        <taxon>Bacteria</taxon>
        <taxon>Pseudomonadati</taxon>
        <taxon>Pseudomonadota</taxon>
        <taxon>Alphaproteobacteria</taxon>
        <taxon>Rhodospirillales</taxon>
        <taxon>Rhodospirillaceae</taxon>
        <taxon>Rhodospirillum</taxon>
    </lineage>
</organism>
<dbReference type="AlphaFoldDB" id="B6IND1"/>
<gene>
    <name evidence="3" type="ordered locus">RC1_1626</name>
</gene>
<dbReference type="STRING" id="414684.RC1_1626"/>